<evidence type="ECO:0000313" key="2">
    <source>
        <dbReference type="EMBL" id="AOW01375.1"/>
    </source>
</evidence>
<gene>
    <name evidence="2" type="ORF">YALI1_B10170g</name>
</gene>
<dbReference type="Proteomes" id="UP000182444">
    <property type="component" value="Chromosome 1B"/>
</dbReference>
<proteinExistence type="predicted"/>
<dbReference type="VEuPathDB" id="FungiDB:YALI1_B10170g"/>
<feature type="compositionally biased region" description="Basic and acidic residues" evidence="1">
    <location>
        <begin position="60"/>
        <end position="75"/>
    </location>
</feature>
<dbReference type="EMBL" id="CP017554">
    <property type="protein sequence ID" value="AOW01375.1"/>
    <property type="molecule type" value="Genomic_DNA"/>
</dbReference>
<dbReference type="GeneID" id="94582683"/>
<name>A0A1D8N6W1_YARLL</name>
<accession>A0A1D8N6W1</accession>
<protein>
    <submittedName>
        <fullName evidence="2">Uncharacterized protein</fullName>
    </submittedName>
</protein>
<evidence type="ECO:0000313" key="3">
    <source>
        <dbReference type="Proteomes" id="UP000182444"/>
    </source>
</evidence>
<reference evidence="2 3" key="1">
    <citation type="journal article" date="2016" name="PLoS ONE">
        <title>Sequence Assembly of Yarrowia lipolytica Strain W29/CLIB89 Shows Transposable Element Diversity.</title>
        <authorList>
            <person name="Magnan C."/>
            <person name="Yu J."/>
            <person name="Chang I."/>
            <person name="Jahn E."/>
            <person name="Kanomata Y."/>
            <person name="Wu J."/>
            <person name="Zeller M."/>
            <person name="Oakes M."/>
            <person name="Baldi P."/>
            <person name="Sandmeyer S."/>
        </authorList>
    </citation>
    <scope>NUCLEOTIDE SEQUENCE [LARGE SCALE GENOMIC DNA]</scope>
    <source>
        <strain evidence="3">CLIB89(W29)</strain>
    </source>
</reference>
<organism evidence="2 3">
    <name type="scientific">Yarrowia lipolytica</name>
    <name type="common">Candida lipolytica</name>
    <dbReference type="NCBI Taxonomy" id="4952"/>
    <lineage>
        <taxon>Eukaryota</taxon>
        <taxon>Fungi</taxon>
        <taxon>Dikarya</taxon>
        <taxon>Ascomycota</taxon>
        <taxon>Saccharomycotina</taxon>
        <taxon>Dipodascomycetes</taxon>
        <taxon>Dipodascales</taxon>
        <taxon>Dipodascales incertae sedis</taxon>
        <taxon>Yarrowia</taxon>
    </lineage>
</organism>
<dbReference type="AlphaFoldDB" id="A0A1D8N6W1"/>
<evidence type="ECO:0000256" key="1">
    <source>
        <dbReference type="SAM" id="MobiDB-lite"/>
    </source>
</evidence>
<feature type="region of interest" description="Disordered" evidence="1">
    <location>
        <begin position="56"/>
        <end position="75"/>
    </location>
</feature>
<dbReference type="RefSeq" id="XP_068138128.1">
    <property type="nucleotide sequence ID" value="XM_068282027.1"/>
</dbReference>
<sequence>MECAQYSHLTHSSQLFSCKCCVPPVAPNKHERRISMMLSITVLQLSDRETVFSRHLSQTEARDHQKSSITHKIEI</sequence>